<sequence>MRFIATSRTVAACAAAGIALSTAAATAPVVFAQDTNPAPTVSAANIDPARLGSITINKRLNPEQILPGLGVEQPNASGSPAAGVTFTATKINRNITTPEGFAQLAAMTPAEAAQNLDVTVTRTGDTGADGQVRFDDLPVGAYLVQESINGPVTAGGQTLQPGQIVSGPAFIVFVPFTQRGEAGGTSWNYDPVVYPKNSSLTTEKSVVDAADGKGDNVGDEVNYQIRSTVPAVPAGQTLGEYHIHDRYDTTELGNVTVGSVTIQGRDDALVEGIHYTVEDTVLPDGRAQKTVAFTEAGRALLAANSGATVVVNLTAALLALGDNGDGEIVNETQTTGFTREGDATHEFETPKDEVVTYLARVQVIKHAEGDKSRRLQGAEFQLYQADACTTEGLATETPLTVGGNNTWVTNAEGEFIIDGLHVTDFANNADAKLPNFCLVETKAPAGFQLLTQPIAVELLHTETHAAGQTVPLKTIEVANVQTGTPTLPATGGAGVALLLLLGAGIVGGGVYAARRNSAEA</sequence>
<dbReference type="InterPro" id="IPR026466">
    <property type="entry name" value="Fim_isopep_form_D2_dom"/>
</dbReference>
<evidence type="ECO:0000313" key="11">
    <source>
        <dbReference type="Proteomes" id="UP000182237"/>
    </source>
</evidence>
<organism evidence="10 11">
    <name type="scientific">Corynebacterium timonense</name>
    <dbReference type="NCBI Taxonomy" id="441500"/>
    <lineage>
        <taxon>Bacteria</taxon>
        <taxon>Bacillati</taxon>
        <taxon>Actinomycetota</taxon>
        <taxon>Actinomycetes</taxon>
        <taxon>Mycobacteriales</taxon>
        <taxon>Corynebacteriaceae</taxon>
        <taxon>Corynebacterium</taxon>
    </lineage>
</organism>
<keyword evidence="5" id="KW-0472">Membrane</keyword>
<dbReference type="EMBL" id="LT629765">
    <property type="protein sequence ID" value="SDS65851.1"/>
    <property type="molecule type" value="Genomic_DNA"/>
</dbReference>
<dbReference type="Proteomes" id="UP000182237">
    <property type="component" value="Chromosome I"/>
</dbReference>
<gene>
    <name evidence="10" type="ORF">SAMN04488539_2116</name>
</gene>
<feature type="transmembrane region" description="Helical" evidence="5">
    <location>
        <begin position="491"/>
        <end position="513"/>
    </location>
</feature>
<keyword evidence="3 6" id="KW-0732">Signal</keyword>
<dbReference type="InterPro" id="IPR019931">
    <property type="entry name" value="LPXTG_anchor"/>
</dbReference>
<evidence type="ECO:0000256" key="1">
    <source>
        <dbReference type="ARBA" id="ARBA00022512"/>
    </source>
</evidence>
<dbReference type="Pfam" id="PF00746">
    <property type="entry name" value="Gram_pos_anchor"/>
    <property type="match status" value="1"/>
</dbReference>
<dbReference type="eggNOG" id="COG4932">
    <property type="taxonomic scope" value="Bacteria"/>
</dbReference>
<evidence type="ECO:0000256" key="4">
    <source>
        <dbReference type="ARBA" id="ARBA00023088"/>
    </source>
</evidence>
<dbReference type="RefSeq" id="WP_019193664.1">
    <property type="nucleotide sequence ID" value="NZ_LT629765.1"/>
</dbReference>
<dbReference type="InterPro" id="IPR048052">
    <property type="entry name" value="FM1-like"/>
</dbReference>
<reference evidence="10 11" key="1">
    <citation type="submission" date="2016-10" db="EMBL/GenBank/DDBJ databases">
        <authorList>
            <person name="de Groot N.N."/>
        </authorList>
    </citation>
    <scope>NUCLEOTIDE SEQUENCE [LARGE SCALE GENOMIC DNA]</scope>
    <source>
        <strain evidence="10 11">DSM 45434</strain>
    </source>
</reference>
<dbReference type="InterPro" id="IPR032364">
    <property type="entry name" value="GramPos_pilinD1_N"/>
</dbReference>
<dbReference type="AlphaFoldDB" id="A0A1H1U0K0"/>
<dbReference type="NCBIfam" id="NF033902">
    <property type="entry name" value="iso_D2_wall_anc"/>
    <property type="match status" value="1"/>
</dbReference>
<protein>
    <submittedName>
        <fullName evidence="10">LPXTG-motif cell wall anchor domain-containing protein/fimbrial isopeptide formation D2 domain-containing protein</fullName>
    </submittedName>
</protein>
<feature type="domain" description="SpaA-like prealbumin fold" evidence="9">
    <location>
        <begin position="363"/>
        <end position="461"/>
    </location>
</feature>
<keyword evidence="5" id="KW-1133">Transmembrane helix</keyword>
<dbReference type="GO" id="GO:0005975">
    <property type="term" value="P:carbohydrate metabolic process"/>
    <property type="evidence" value="ECO:0007669"/>
    <property type="project" value="UniProtKB-ARBA"/>
</dbReference>
<dbReference type="Gene3D" id="2.60.40.10">
    <property type="entry name" value="Immunoglobulins"/>
    <property type="match status" value="2"/>
</dbReference>
<evidence type="ECO:0000313" key="10">
    <source>
        <dbReference type="EMBL" id="SDS65851.1"/>
    </source>
</evidence>
<dbReference type="NCBIfam" id="TIGR04226">
    <property type="entry name" value="RrgB_K2N_iso_D2"/>
    <property type="match status" value="1"/>
</dbReference>
<evidence type="ECO:0000256" key="2">
    <source>
        <dbReference type="ARBA" id="ARBA00022525"/>
    </source>
</evidence>
<dbReference type="STRING" id="1203190.GCA_000312345_00815"/>
<feature type="signal peptide" evidence="6">
    <location>
        <begin position="1"/>
        <end position="32"/>
    </location>
</feature>
<dbReference type="NCBIfam" id="TIGR01167">
    <property type="entry name" value="LPXTG_anchor"/>
    <property type="match status" value="1"/>
</dbReference>
<dbReference type="Pfam" id="PF16555">
    <property type="entry name" value="GramPos_pilinD1"/>
    <property type="match status" value="1"/>
</dbReference>
<keyword evidence="1" id="KW-0134">Cell wall</keyword>
<dbReference type="InterPro" id="IPR013783">
    <property type="entry name" value="Ig-like_fold"/>
</dbReference>
<proteinExistence type="predicted"/>
<evidence type="ECO:0000259" key="8">
    <source>
        <dbReference type="Pfam" id="PF16555"/>
    </source>
</evidence>
<keyword evidence="11" id="KW-1185">Reference proteome</keyword>
<keyword evidence="5" id="KW-0812">Transmembrane</keyword>
<evidence type="ECO:0000256" key="3">
    <source>
        <dbReference type="ARBA" id="ARBA00022729"/>
    </source>
</evidence>
<feature type="domain" description="Gram-positive cocci surface proteins LPxTG" evidence="7">
    <location>
        <begin position="480"/>
        <end position="517"/>
    </location>
</feature>
<evidence type="ECO:0000259" key="9">
    <source>
        <dbReference type="Pfam" id="PF17802"/>
    </source>
</evidence>
<accession>A0A1H1U0K0</accession>
<evidence type="ECO:0000259" key="7">
    <source>
        <dbReference type="Pfam" id="PF00746"/>
    </source>
</evidence>
<feature type="chain" id="PRO_5009261664" evidence="6">
    <location>
        <begin position="33"/>
        <end position="520"/>
    </location>
</feature>
<evidence type="ECO:0000256" key="6">
    <source>
        <dbReference type="SAM" id="SignalP"/>
    </source>
</evidence>
<evidence type="ECO:0000256" key="5">
    <source>
        <dbReference type="SAM" id="Phobius"/>
    </source>
</evidence>
<dbReference type="Pfam" id="PF17802">
    <property type="entry name" value="SpaA"/>
    <property type="match status" value="1"/>
</dbReference>
<feature type="domain" description="Gram-positive pilin subunit D1 N-terminal" evidence="8">
    <location>
        <begin position="53"/>
        <end position="198"/>
    </location>
</feature>
<dbReference type="Gene3D" id="2.60.40.740">
    <property type="match status" value="1"/>
</dbReference>
<keyword evidence="2" id="KW-0964">Secreted</keyword>
<dbReference type="InterPro" id="IPR041033">
    <property type="entry name" value="SpaA_PFL_dom_1"/>
</dbReference>
<name>A0A1H1U0K0_9CORY</name>
<keyword evidence="4" id="KW-0572">Peptidoglycan-anchor</keyword>